<organism evidence="2 3">
    <name type="scientific">Geomonas terrae</name>
    <dbReference type="NCBI Taxonomy" id="2562681"/>
    <lineage>
        <taxon>Bacteria</taxon>
        <taxon>Pseudomonadati</taxon>
        <taxon>Thermodesulfobacteriota</taxon>
        <taxon>Desulfuromonadia</taxon>
        <taxon>Geobacterales</taxon>
        <taxon>Geobacteraceae</taxon>
        <taxon>Geomonas</taxon>
    </lineage>
</organism>
<dbReference type="Proteomes" id="UP000306416">
    <property type="component" value="Unassembled WGS sequence"/>
</dbReference>
<proteinExistence type="predicted"/>
<accession>A0A4S1CL94</accession>
<protein>
    <submittedName>
        <fullName evidence="2">Uncharacterized protein</fullName>
    </submittedName>
</protein>
<keyword evidence="3" id="KW-1185">Reference proteome</keyword>
<feature type="compositionally biased region" description="Basic and acidic residues" evidence="1">
    <location>
        <begin position="207"/>
        <end position="217"/>
    </location>
</feature>
<dbReference type="EMBL" id="SRSC01000001">
    <property type="protein sequence ID" value="TGU74489.1"/>
    <property type="molecule type" value="Genomic_DNA"/>
</dbReference>
<feature type="region of interest" description="Disordered" evidence="1">
    <location>
        <begin position="188"/>
        <end position="217"/>
    </location>
</feature>
<reference evidence="2 3" key="1">
    <citation type="submission" date="2019-04" db="EMBL/GenBank/DDBJ databases">
        <title>Geobacter oryzae sp. nov., ferric-reducing bacteria isolated from paddy soil.</title>
        <authorList>
            <person name="Xu Z."/>
            <person name="Masuda Y."/>
            <person name="Itoh H."/>
            <person name="Senoo K."/>
        </authorList>
    </citation>
    <scope>NUCLEOTIDE SEQUENCE [LARGE SCALE GENOMIC DNA]</scope>
    <source>
        <strain evidence="2 3">Red111</strain>
    </source>
</reference>
<evidence type="ECO:0000256" key="1">
    <source>
        <dbReference type="SAM" id="MobiDB-lite"/>
    </source>
</evidence>
<evidence type="ECO:0000313" key="3">
    <source>
        <dbReference type="Proteomes" id="UP000306416"/>
    </source>
</evidence>
<gene>
    <name evidence="2" type="ORF">E4633_03230</name>
</gene>
<name>A0A4S1CL94_9BACT</name>
<feature type="compositionally biased region" description="Polar residues" evidence="1">
    <location>
        <begin position="195"/>
        <end position="206"/>
    </location>
</feature>
<sequence>MLLLAFMLTGCSTTYVPISWGQGDLAKKISHEDPFLCLLFDRYDPQRSTLSVSGASFDEVMMPSEVKYHLGAYRRDSKVIYRNLYQEYTRDQLCSLMLHEFSHHIWYYGMKQEQRDAWRAHMVAHPTALQEIVRSTYRPGSDFDTEDFAFTVEHARPVDLDELAALKIITPDDRDALMALRFPGKAAAATGKATRSSGTDHPTQLQAKEHLERHEDN</sequence>
<dbReference type="AlphaFoldDB" id="A0A4S1CL94"/>
<evidence type="ECO:0000313" key="2">
    <source>
        <dbReference type="EMBL" id="TGU74489.1"/>
    </source>
</evidence>
<comment type="caution">
    <text evidence="2">The sequence shown here is derived from an EMBL/GenBank/DDBJ whole genome shotgun (WGS) entry which is preliminary data.</text>
</comment>